<accession>A0A4P9WNJ6</accession>
<dbReference type="Proteomes" id="UP000269721">
    <property type="component" value="Unassembled WGS sequence"/>
</dbReference>
<proteinExistence type="predicted"/>
<sequence length="288" mass="33540">MFPQVEQINILASLIAPFIDGATITKPYSISVQEDNEKYSSIQHVELAPRLDIIHHMLLTMVAINYGSSIRMEYRPMQAIVEAPIGVTLQQPTWPTLGLVEMMDLENRQKSVLALLQNQEKMRGHEPKLFHKNRVLYEKLWFPQKTACVDSDLNYSNGFFNKHNTKLMVLESIDKSPDQEHSEDFMAIMQHFKCRWNGRRRYTVNSVQENQTYCSQGNPTVTHKCTGLYRFCYAKGVWVYKTTGMRRKLDFTAIINADHNQVVQHKIQKKTRLKVYLDKLSKTKLQID</sequence>
<reference evidence="2" key="1">
    <citation type="journal article" date="2018" name="Nat. Microbiol.">
        <title>Leveraging single-cell genomics to expand the fungal tree of life.</title>
        <authorList>
            <person name="Ahrendt S.R."/>
            <person name="Quandt C.A."/>
            <person name="Ciobanu D."/>
            <person name="Clum A."/>
            <person name="Salamov A."/>
            <person name="Andreopoulos B."/>
            <person name="Cheng J.F."/>
            <person name="Woyke T."/>
            <person name="Pelin A."/>
            <person name="Henrissat B."/>
            <person name="Reynolds N.K."/>
            <person name="Benny G.L."/>
            <person name="Smith M.E."/>
            <person name="James T.Y."/>
            <person name="Grigoriev I.V."/>
        </authorList>
    </citation>
    <scope>NUCLEOTIDE SEQUENCE [LARGE SCALE GENOMIC DNA]</scope>
</reference>
<evidence type="ECO:0000313" key="2">
    <source>
        <dbReference type="Proteomes" id="UP000269721"/>
    </source>
</evidence>
<organism evidence="1 2">
    <name type="scientific">Blyttiomyces helicus</name>
    <dbReference type="NCBI Taxonomy" id="388810"/>
    <lineage>
        <taxon>Eukaryota</taxon>
        <taxon>Fungi</taxon>
        <taxon>Fungi incertae sedis</taxon>
        <taxon>Chytridiomycota</taxon>
        <taxon>Chytridiomycota incertae sedis</taxon>
        <taxon>Chytridiomycetes</taxon>
        <taxon>Chytridiomycetes incertae sedis</taxon>
        <taxon>Blyttiomyces</taxon>
    </lineage>
</organism>
<keyword evidence="2" id="KW-1185">Reference proteome</keyword>
<protein>
    <submittedName>
        <fullName evidence="1">Uncharacterized protein</fullName>
    </submittedName>
</protein>
<name>A0A4P9WNJ6_9FUNG</name>
<dbReference type="AlphaFoldDB" id="A0A4P9WNJ6"/>
<evidence type="ECO:0000313" key="1">
    <source>
        <dbReference type="EMBL" id="RKO94701.1"/>
    </source>
</evidence>
<dbReference type="Gene3D" id="1.10.287.2170">
    <property type="match status" value="1"/>
</dbReference>
<dbReference type="EMBL" id="KZ993837">
    <property type="protein sequence ID" value="RKO94701.1"/>
    <property type="molecule type" value="Genomic_DNA"/>
</dbReference>
<gene>
    <name evidence="1" type="ORF">BDK51DRAFT_33071</name>
</gene>